<keyword evidence="4 8" id="KW-1133">Transmembrane helix</keyword>
<sequence>MSLLALFILAVGLCMDSFAVSLTSGVLLKPFKWSRVLKIACFMALFQGGMPLIGWSLGIGFKSYIEDYDHWVAFGVLLFLGAKMIWEGWPRKNEEEPCCMDPSDTRTLIGLSLATSIDALAVGISFAFLNLSMVLPTIVIAGVTFVFSVAGLWVGRQFGRHIHSYAEVLGGVILIGLGVKILLEHIYF</sequence>
<dbReference type="GO" id="GO:0005886">
    <property type="term" value="C:plasma membrane"/>
    <property type="evidence" value="ECO:0007669"/>
    <property type="project" value="UniProtKB-SubCell"/>
</dbReference>
<name>A0A921SUK8_9BACT</name>
<feature type="transmembrane region" description="Helical" evidence="8">
    <location>
        <begin position="109"/>
        <end position="131"/>
    </location>
</feature>
<comment type="similarity">
    <text evidence="8">Belongs to the MntP (TC 9.B.29) family.</text>
</comment>
<gene>
    <name evidence="8" type="primary">mntP</name>
    <name evidence="9" type="ORF">K8U91_04475</name>
</gene>
<comment type="caution">
    <text evidence="9">The sequence shown here is derived from an EMBL/GenBank/DDBJ whole genome shotgun (WGS) entry which is preliminary data.</text>
</comment>
<keyword evidence="6 8" id="KW-0472">Membrane</keyword>
<feature type="transmembrane region" description="Helical" evidence="8">
    <location>
        <begin position="71"/>
        <end position="89"/>
    </location>
</feature>
<keyword evidence="1 8" id="KW-0813">Transport</keyword>
<comment type="function">
    <text evidence="8">Probably functions as a manganese efflux pump.</text>
</comment>
<dbReference type="InterPro" id="IPR022929">
    <property type="entry name" value="Put_MntP"/>
</dbReference>
<keyword evidence="2 8" id="KW-1003">Cell membrane</keyword>
<organism evidence="9 10">
    <name type="scientific">Barnesiella viscericola</name>
    <dbReference type="NCBI Taxonomy" id="397865"/>
    <lineage>
        <taxon>Bacteria</taxon>
        <taxon>Pseudomonadati</taxon>
        <taxon>Bacteroidota</taxon>
        <taxon>Bacteroidia</taxon>
        <taxon>Bacteroidales</taxon>
        <taxon>Barnesiellaceae</taxon>
        <taxon>Barnesiella</taxon>
    </lineage>
</organism>
<evidence type="ECO:0000256" key="6">
    <source>
        <dbReference type="ARBA" id="ARBA00023136"/>
    </source>
</evidence>
<keyword evidence="3 8" id="KW-0812">Transmembrane</keyword>
<keyword evidence="7 8" id="KW-0464">Manganese</keyword>
<evidence type="ECO:0000256" key="1">
    <source>
        <dbReference type="ARBA" id="ARBA00022448"/>
    </source>
</evidence>
<dbReference type="PANTHER" id="PTHR35529:SF1">
    <property type="entry name" value="MANGANESE EFFLUX PUMP MNTP-RELATED"/>
    <property type="match status" value="1"/>
</dbReference>
<dbReference type="Proteomes" id="UP000757103">
    <property type="component" value="Unassembled WGS sequence"/>
</dbReference>
<evidence type="ECO:0000256" key="3">
    <source>
        <dbReference type="ARBA" id="ARBA00022692"/>
    </source>
</evidence>
<feature type="transmembrane region" description="Helical" evidence="8">
    <location>
        <begin position="35"/>
        <end position="59"/>
    </location>
</feature>
<dbReference type="Pfam" id="PF02659">
    <property type="entry name" value="Mntp"/>
    <property type="match status" value="1"/>
</dbReference>
<proteinExistence type="inferred from homology"/>
<dbReference type="InterPro" id="IPR003810">
    <property type="entry name" value="Mntp/YtaF"/>
</dbReference>
<dbReference type="GO" id="GO:0005384">
    <property type="term" value="F:manganese ion transmembrane transporter activity"/>
    <property type="evidence" value="ECO:0007669"/>
    <property type="project" value="UniProtKB-UniRule"/>
</dbReference>
<reference evidence="9" key="2">
    <citation type="submission" date="2021-09" db="EMBL/GenBank/DDBJ databases">
        <authorList>
            <person name="Gilroy R."/>
        </authorList>
    </citation>
    <scope>NUCLEOTIDE SEQUENCE</scope>
    <source>
        <strain evidence="9">CHK121-7720</strain>
    </source>
</reference>
<dbReference type="RefSeq" id="WP_273305755.1">
    <property type="nucleotide sequence ID" value="NZ_DYUD01000014.1"/>
</dbReference>
<protein>
    <recommendedName>
        <fullName evidence="8">Putative manganese efflux pump MntP</fullName>
    </recommendedName>
</protein>
<accession>A0A921SUK8</accession>
<dbReference type="EMBL" id="DYUD01000014">
    <property type="protein sequence ID" value="HJG88718.1"/>
    <property type="molecule type" value="Genomic_DNA"/>
</dbReference>
<evidence type="ECO:0000313" key="9">
    <source>
        <dbReference type="EMBL" id="HJG88718.1"/>
    </source>
</evidence>
<reference evidence="9" key="1">
    <citation type="journal article" date="2021" name="PeerJ">
        <title>Extensive microbial diversity within the chicken gut microbiome revealed by metagenomics and culture.</title>
        <authorList>
            <person name="Gilroy R."/>
            <person name="Ravi A."/>
            <person name="Getino M."/>
            <person name="Pursley I."/>
            <person name="Horton D.L."/>
            <person name="Alikhan N.F."/>
            <person name="Baker D."/>
            <person name="Gharbi K."/>
            <person name="Hall N."/>
            <person name="Watson M."/>
            <person name="Adriaenssens E.M."/>
            <person name="Foster-Nyarko E."/>
            <person name="Jarju S."/>
            <person name="Secka A."/>
            <person name="Antonio M."/>
            <person name="Oren A."/>
            <person name="Chaudhuri R.R."/>
            <person name="La Ragione R."/>
            <person name="Hildebrand F."/>
            <person name="Pallen M.J."/>
        </authorList>
    </citation>
    <scope>NUCLEOTIDE SEQUENCE</scope>
    <source>
        <strain evidence="9">CHK121-7720</strain>
    </source>
</reference>
<evidence type="ECO:0000256" key="7">
    <source>
        <dbReference type="ARBA" id="ARBA00023211"/>
    </source>
</evidence>
<dbReference type="HAMAP" id="MF_01521">
    <property type="entry name" value="MntP_pump"/>
    <property type="match status" value="1"/>
</dbReference>
<evidence type="ECO:0000256" key="2">
    <source>
        <dbReference type="ARBA" id="ARBA00022475"/>
    </source>
</evidence>
<evidence type="ECO:0000256" key="4">
    <source>
        <dbReference type="ARBA" id="ARBA00022989"/>
    </source>
</evidence>
<evidence type="ECO:0000313" key="10">
    <source>
        <dbReference type="Proteomes" id="UP000757103"/>
    </source>
</evidence>
<comment type="subcellular location">
    <subcellularLocation>
        <location evidence="8">Cell membrane</location>
        <topology evidence="8">Multi-pass membrane protein</topology>
    </subcellularLocation>
</comment>
<feature type="transmembrane region" description="Helical" evidence="8">
    <location>
        <begin position="138"/>
        <end position="156"/>
    </location>
</feature>
<keyword evidence="5 8" id="KW-0406">Ion transport</keyword>
<feature type="transmembrane region" description="Helical" evidence="8">
    <location>
        <begin position="162"/>
        <end position="183"/>
    </location>
</feature>
<dbReference type="PANTHER" id="PTHR35529">
    <property type="entry name" value="MANGANESE EFFLUX PUMP MNTP-RELATED"/>
    <property type="match status" value="1"/>
</dbReference>
<evidence type="ECO:0000256" key="8">
    <source>
        <dbReference type="HAMAP-Rule" id="MF_01521"/>
    </source>
</evidence>
<evidence type="ECO:0000256" key="5">
    <source>
        <dbReference type="ARBA" id="ARBA00023065"/>
    </source>
</evidence>
<dbReference type="AlphaFoldDB" id="A0A921SUK8"/>